<keyword evidence="5" id="KW-1185">Reference proteome</keyword>
<sequence>MSYSEQMLSAVEKGDVDNLGGLFKKVIANDDDETKFNLAEELYALGFTGYAKRLYQELAGKYPDETSVLTALADIAVSDGNTDMALDYLSRVPEDSPDYVQALLAMADVYQSQGMYEVSQQKLLDAQKLAPDEPVVTFALGELEFSWGHFPAAAAAYQSLLESGVDTVADVQVGLRYAASLANSGRYEDAVAVYEEQNGELPIHDRFQLGVLYLELKDYQKATDSLQMVLDQDKTYSNAYLPMARAEQGANNNEAALKTVQQGLAYDDTNEDLFALGAQLALNLGDNETGERYLQAALKLNPDNQTNILAWSNFLIAQDRHSENRDFLSDLDDSGESDPQLYWNLARSQEALEDYDAARGNYLLAFRTFQDRPEFLRTIANFFRTTAAHAEEEAALTRLVAIEPDDYEAQERLDQLHDEQA</sequence>
<keyword evidence="2 3" id="KW-0802">TPR repeat</keyword>
<feature type="repeat" description="TPR" evidence="3">
    <location>
        <begin position="203"/>
        <end position="236"/>
    </location>
</feature>
<dbReference type="PANTHER" id="PTHR45586">
    <property type="entry name" value="TPR REPEAT-CONTAINING PROTEIN PA4667"/>
    <property type="match status" value="1"/>
</dbReference>
<dbReference type="EMBL" id="CP117884">
    <property type="protein sequence ID" value="WDF81589.1"/>
    <property type="molecule type" value="Genomic_DNA"/>
</dbReference>
<accession>A0ABY7WP66</accession>
<dbReference type="InterPro" id="IPR051012">
    <property type="entry name" value="CellSynth/LPSAsmb/PSIAsmb"/>
</dbReference>
<dbReference type="RefSeq" id="WP_274258452.1">
    <property type="nucleotide sequence ID" value="NZ_CP117884.1"/>
</dbReference>
<dbReference type="InterPro" id="IPR019734">
    <property type="entry name" value="TPR_rpt"/>
</dbReference>
<protein>
    <submittedName>
        <fullName evidence="4">Tetratricopeptide repeat protein</fullName>
    </submittedName>
</protein>
<evidence type="ECO:0000256" key="3">
    <source>
        <dbReference type="PROSITE-ProRule" id="PRU00339"/>
    </source>
</evidence>
<dbReference type="Pfam" id="PF14559">
    <property type="entry name" value="TPR_19"/>
    <property type="match status" value="1"/>
</dbReference>
<evidence type="ECO:0000313" key="4">
    <source>
        <dbReference type="EMBL" id="WDF81589.1"/>
    </source>
</evidence>
<dbReference type="Proteomes" id="UP001220377">
    <property type="component" value="Chromosome"/>
</dbReference>
<dbReference type="SUPFAM" id="SSF48452">
    <property type="entry name" value="TPR-like"/>
    <property type="match status" value="2"/>
</dbReference>
<proteinExistence type="predicted"/>
<dbReference type="PROSITE" id="PS50005">
    <property type="entry name" value="TPR"/>
    <property type="match status" value="1"/>
</dbReference>
<evidence type="ECO:0000256" key="2">
    <source>
        <dbReference type="ARBA" id="ARBA00022803"/>
    </source>
</evidence>
<dbReference type="Pfam" id="PF13432">
    <property type="entry name" value="TPR_16"/>
    <property type="match status" value="1"/>
</dbReference>
<dbReference type="InterPro" id="IPR011990">
    <property type="entry name" value="TPR-like_helical_dom_sf"/>
</dbReference>
<dbReference type="Gene3D" id="1.25.40.10">
    <property type="entry name" value="Tetratricopeptide repeat domain"/>
    <property type="match status" value="3"/>
</dbReference>
<dbReference type="PANTHER" id="PTHR45586:SF15">
    <property type="entry name" value="TPR REPEAT-CONTAINING PROTEIN YPIA"/>
    <property type="match status" value="1"/>
</dbReference>
<organism evidence="4 5">
    <name type="scientific">Lacticaseibacillus pabuli</name>
    <dbReference type="NCBI Taxonomy" id="3025672"/>
    <lineage>
        <taxon>Bacteria</taxon>
        <taxon>Bacillati</taxon>
        <taxon>Bacillota</taxon>
        <taxon>Bacilli</taxon>
        <taxon>Lactobacillales</taxon>
        <taxon>Lactobacillaceae</taxon>
        <taxon>Lacticaseibacillus</taxon>
    </lineage>
</organism>
<keyword evidence="1" id="KW-0677">Repeat</keyword>
<dbReference type="Pfam" id="PF25058">
    <property type="entry name" value="ARM_TT21"/>
    <property type="match status" value="1"/>
</dbReference>
<gene>
    <name evidence="4" type="ORF">PQ472_06540</name>
</gene>
<dbReference type="SMART" id="SM00028">
    <property type="entry name" value="TPR"/>
    <property type="match status" value="5"/>
</dbReference>
<evidence type="ECO:0000313" key="5">
    <source>
        <dbReference type="Proteomes" id="UP001220377"/>
    </source>
</evidence>
<reference evidence="4 5" key="1">
    <citation type="submission" date="2023-02" db="EMBL/GenBank/DDBJ databases">
        <title>Genome sequence of Lacticaseibacillus sp. KACC 23028.</title>
        <authorList>
            <person name="Kim S."/>
            <person name="Heo J."/>
            <person name="Kwon S.-W."/>
        </authorList>
    </citation>
    <scope>NUCLEOTIDE SEQUENCE [LARGE SCALE GENOMIC DNA]</scope>
    <source>
        <strain evidence="4 5">KACC 23028</strain>
    </source>
</reference>
<evidence type="ECO:0000256" key="1">
    <source>
        <dbReference type="ARBA" id="ARBA00022737"/>
    </source>
</evidence>
<name>A0ABY7WP66_9LACO</name>